<dbReference type="Proteomes" id="UP001597042">
    <property type="component" value="Unassembled WGS sequence"/>
</dbReference>
<gene>
    <name evidence="2" type="ORF">ACFQZV_13125</name>
</gene>
<dbReference type="RefSeq" id="WP_378752419.1">
    <property type="nucleotide sequence ID" value="NZ_JBHSSV010000009.1"/>
</dbReference>
<dbReference type="SMART" id="SM00421">
    <property type="entry name" value="HTH_LUXR"/>
    <property type="match status" value="1"/>
</dbReference>
<dbReference type="InterPro" id="IPR016032">
    <property type="entry name" value="Sig_transdc_resp-reg_C-effctor"/>
</dbReference>
<evidence type="ECO:0000259" key="1">
    <source>
        <dbReference type="PROSITE" id="PS50043"/>
    </source>
</evidence>
<protein>
    <submittedName>
        <fullName evidence="2">LuxR C-terminal-related transcriptional regulator</fullName>
    </submittedName>
</protein>
<evidence type="ECO:0000313" key="2">
    <source>
        <dbReference type="EMBL" id="MFD0782238.1"/>
    </source>
</evidence>
<dbReference type="Pfam" id="PF00196">
    <property type="entry name" value="GerE"/>
    <property type="match status" value="1"/>
</dbReference>
<name>A0ABW2ZU84_9MICO</name>
<reference evidence="3" key="1">
    <citation type="journal article" date="2019" name="Int. J. Syst. Evol. Microbiol.">
        <title>The Global Catalogue of Microorganisms (GCM) 10K type strain sequencing project: providing services to taxonomists for standard genome sequencing and annotation.</title>
        <authorList>
            <consortium name="The Broad Institute Genomics Platform"/>
            <consortium name="The Broad Institute Genome Sequencing Center for Infectious Disease"/>
            <person name="Wu L."/>
            <person name="Ma J."/>
        </authorList>
    </citation>
    <scope>NUCLEOTIDE SEQUENCE [LARGE SCALE GENOMIC DNA]</scope>
    <source>
        <strain evidence="3">CCUG 50754</strain>
    </source>
</reference>
<keyword evidence="3" id="KW-1185">Reference proteome</keyword>
<dbReference type="InterPro" id="IPR027417">
    <property type="entry name" value="P-loop_NTPase"/>
</dbReference>
<dbReference type="SUPFAM" id="SSF52540">
    <property type="entry name" value="P-loop containing nucleoside triphosphate hydrolases"/>
    <property type="match status" value="1"/>
</dbReference>
<dbReference type="InterPro" id="IPR000792">
    <property type="entry name" value="Tscrpt_reg_LuxR_C"/>
</dbReference>
<feature type="domain" description="HTH luxR-type" evidence="1">
    <location>
        <begin position="790"/>
        <end position="853"/>
    </location>
</feature>
<accession>A0ABW2ZU84</accession>
<organism evidence="2 3">
    <name type="scientific">Microbacterium koreense</name>
    <dbReference type="NCBI Taxonomy" id="323761"/>
    <lineage>
        <taxon>Bacteria</taxon>
        <taxon>Bacillati</taxon>
        <taxon>Actinomycetota</taxon>
        <taxon>Actinomycetes</taxon>
        <taxon>Micrococcales</taxon>
        <taxon>Microbacteriaceae</taxon>
        <taxon>Microbacterium</taxon>
    </lineage>
</organism>
<dbReference type="CDD" id="cd06170">
    <property type="entry name" value="LuxR_C_like"/>
    <property type="match status" value="1"/>
</dbReference>
<dbReference type="Gene3D" id="1.10.10.10">
    <property type="entry name" value="Winged helix-like DNA-binding domain superfamily/Winged helix DNA-binding domain"/>
    <property type="match status" value="1"/>
</dbReference>
<dbReference type="InterPro" id="IPR036388">
    <property type="entry name" value="WH-like_DNA-bd_sf"/>
</dbReference>
<evidence type="ECO:0000313" key="3">
    <source>
        <dbReference type="Proteomes" id="UP001597042"/>
    </source>
</evidence>
<dbReference type="SUPFAM" id="SSF46894">
    <property type="entry name" value="C-terminal effector domain of the bipartite response regulators"/>
    <property type="match status" value="1"/>
</dbReference>
<dbReference type="EMBL" id="JBHTIM010000001">
    <property type="protein sequence ID" value="MFD0782238.1"/>
    <property type="molecule type" value="Genomic_DNA"/>
</dbReference>
<comment type="caution">
    <text evidence="2">The sequence shown here is derived from an EMBL/GenBank/DDBJ whole genome shotgun (WGS) entry which is preliminary data.</text>
</comment>
<sequence>MNEEVLRHDTVDDLVEETVTHGGATVLTGTGGSGKSHTLRQTQAALTTAKVNAPLVIGSVAGSSVPLGAFAGVADIPAAELDSPTSVVDAFARRRSRTVLLVDNVELLDGASLYVVTHLISTTRMPAVLATRTLRTAPQSIAELYDSGYLTETALPELSDSEAGALLAGLVGGRPTPRAQAELLAAAGGNPLHLREIVRGSADDGRLTETPHGWELHGPPALTQRLDSLLGERYDRLAETAIESATLVAMAGECPADSVASEARDALANADVVEVGDCGWLRLSHPLDGPHLLARCSSARRHEIAHRAISVLRSPSAEVRPHARRQADFLALEHGCDFEIASMMALAEHALGSFDANLALRAATAVLNRDPESVVARRVAGLAASLLDQSDTADRHFHHAHRLARTDSERTSVTLAHAQHLGIRHRDATEALQLIQRTLSTVHDEASTAHLQGASLRWAAVAGHAHGEVPTRYESAGHEGAASLITAGVSGVITGPLQETVVLLPRMREVPAEHLALVPGGDSLIDLTEIMALSYSGDVLATRRRLTQSIEYARESRPESLGIWNYALGFLEFLSADAERAHSAARAAVCDLAWRDSTGLLPAAHALAAAAAVACGRSIEAHTELDSIPDAAANDPKVVMLRAWADAWQAKAARRTDQSADLLLGTAEWLMTARHTYFAGMLAHCVARMGRRPREAAVLLKSTSDLAGGGLLRLFASHADAVARGDLPLLEQIASDAAELGLSATAADTRLWLSDIKDRRILSETAARRHLLAADEMRLRIPTMALWNAASDRSTLLTEREHRVVRLAADRYSTKEIAELNEVSVNTVTNQLASAFRKLGVGGRSELRNLLGR</sequence>
<proteinExistence type="predicted"/>
<dbReference type="PROSITE" id="PS50043">
    <property type="entry name" value="HTH_LUXR_2"/>
    <property type="match status" value="1"/>
</dbReference>